<accession>A0A8S5S6N6</accession>
<dbReference type="GO" id="GO:0004519">
    <property type="term" value="F:endonuclease activity"/>
    <property type="evidence" value="ECO:0007669"/>
    <property type="project" value="UniProtKB-KW"/>
</dbReference>
<dbReference type="EMBL" id="BK032541">
    <property type="protein sequence ID" value="DAF46600.1"/>
    <property type="molecule type" value="Genomic_DNA"/>
</dbReference>
<dbReference type="InterPro" id="IPR036280">
    <property type="entry name" value="Multihaem_cyt_sf"/>
</dbReference>
<keyword evidence="1" id="KW-0255">Endonuclease</keyword>
<protein>
    <submittedName>
        <fullName evidence="1">Endonuclease</fullName>
    </submittedName>
</protein>
<keyword evidence="1" id="KW-0540">Nuclease</keyword>
<reference evidence="1" key="1">
    <citation type="journal article" date="2021" name="Proc. Natl. Acad. Sci. U.S.A.">
        <title>A Catalog of Tens of Thousands of Viruses from Human Metagenomes Reveals Hidden Associations with Chronic Diseases.</title>
        <authorList>
            <person name="Tisza M.J."/>
            <person name="Buck C.B."/>
        </authorList>
    </citation>
    <scope>NUCLEOTIDE SEQUENCE</scope>
    <source>
        <strain evidence="1">CtqwY3</strain>
    </source>
</reference>
<proteinExistence type="predicted"/>
<evidence type="ECO:0000313" key="1">
    <source>
        <dbReference type="EMBL" id="DAF46600.1"/>
    </source>
</evidence>
<sequence length="183" mass="21363">MSKRSQWCEFDKDTRKYIKKRDNNECVVCHSKGALQIMHIFLSRAKGGRGSKENGCLGCVKCHKIIDNPLFQEQILKQPVYIKKCSDYLIEKEHIKYGKEFIDSLKFDKEKYYNTTMGQRDLANIMVKGLDKGIKKEYVTRCKDCALLVKDKNNSNSIPRYFCKYKKTFLNKSTKACGKFRGK</sequence>
<name>A0A8S5S6N6_9CAUD</name>
<organism evidence="1">
    <name type="scientific">Siphoviridae sp. ctqwY3</name>
    <dbReference type="NCBI Taxonomy" id="2827951"/>
    <lineage>
        <taxon>Viruses</taxon>
        <taxon>Duplodnaviria</taxon>
        <taxon>Heunggongvirae</taxon>
        <taxon>Uroviricota</taxon>
        <taxon>Caudoviricetes</taxon>
    </lineage>
</organism>
<keyword evidence="1" id="KW-0378">Hydrolase</keyword>
<dbReference type="SUPFAM" id="SSF48695">
    <property type="entry name" value="Multiheme cytochromes"/>
    <property type="match status" value="1"/>
</dbReference>